<dbReference type="EMBL" id="MU006778">
    <property type="protein sequence ID" value="KAF2645156.1"/>
    <property type="molecule type" value="Genomic_DNA"/>
</dbReference>
<evidence type="ECO:0000313" key="3">
    <source>
        <dbReference type="Proteomes" id="UP000799753"/>
    </source>
</evidence>
<keyword evidence="3" id="KW-1185">Reference proteome</keyword>
<gene>
    <name evidence="2" type="ORF">P280DRAFT_514606</name>
</gene>
<sequence length="225" mass="24359">MNEPNVDTWTPPETIDPGVFAANKNEHKESTHTIKTSSGTNVVAKGFEYTLKQPRHALEAICENKTARSWIMDAVENPSCEAEGVYLVVGLRTLVDSNLGVGSSQIMKTAVQAEAPVGQAIGAPAVGDALDVSLEAGHRSESSLAEQLALPGEQIHEIYYRKLKFSFWNPKDNPKLGKKCWKLFATNNSGSVDEDDGEDDEILEVDLEDEDAGDAVEVSGADLED</sequence>
<protein>
    <submittedName>
        <fullName evidence="2">Uncharacterized protein</fullName>
    </submittedName>
</protein>
<dbReference type="AlphaFoldDB" id="A0A6A6SBC4"/>
<proteinExistence type="predicted"/>
<evidence type="ECO:0000256" key="1">
    <source>
        <dbReference type="SAM" id="MobiDB-lite"/>
    </source>
</evidence>
<dbReference type="Proteomes" id="UP000799753">
    <property type="component" value="Unassembled WGS sequence"/>
</dbReference>
<organism evidence="2 3">
    <name type="scientific">Massarina eburnea CBS 473.64</name>
    <dbReference type="NCBI Taxonomy" id="1395130"/>
    <lineage>
        <taxon>Eukaryota</taxon>
        <taxon>Fungi</taxon>
        <taxon>Dikarya</taxon>
        <taxon>Ascomycota</taxon>
        <taxon>Pezizomycotina</taxon>
        <taxon>Dothideomycetes</taxon>
        <taxon>Pleosporomycetidae</taxon>
        <taxon>Pleosporales</taxon>
        <taxon>Massarineae</taxon>
        <taxon>Massarinaceae</taxon>
        <taxon>Massarina</taxon>
    </lineage>
</organism>
<feature type="region of interest" description="Disordered" evidence="1">
    <location>
        <begin position="205"/>
        <end position="225"/>
    </location>
</feature>
<evidence type="ECO:0000313" key="2">
    <source>
        <dbReference type="EMBL" id="KAF2645156.1"/>
    </source>
</evidence>
<feature type="compositionally biased region" description="Acidic residues" evidence="1">
    <location>
        <begin position="205"/>
        <end position="214"/>
    </location>
</feature>
<name>A0A6A6SBC4_9PLEO</name>
<dbReference type="OrthoDB" id="5410365at2759"/>
<reference evidence="2" key="1">
    <citation type="journal article" date="2020" name="Stud. Mycol.">
        <title>101 Dothideomycetes genomes: a test case for predicting lifestyles and emergence of pathogens.</title>
        <authorList>
            <person name="Haridas S."/>
            <person name="Albert R."/>
            <person name="Binder M."/>
            <person name="Bloem J."/>
            <person name="Labutti K."/>
            <person name="Salamov A."/>
            <person name="Andreopoulos B."/>
            <person name="Baker S."/>
            <person name="Barry K."/>
            <person name="Bills G."/>
            <person name="Bluhm B."/>
            <person name="Cannon C."/>
            <person name="Castanera R."/>
            <person name="Culley D."/>
            <person name="Daum C."/>
            <person name="Ezra D."/>
            <person name="Gonzalez J."/>
            <person name="Henrissat B."/>
            <person name="Kuo A."/>
            <person name="Liang C."/>
            <person name="Lipzen A."/>
            <person name="Lutzoni F."/>
            <person name="Magnuson J."/>
            <person name="Mondo S."/>
            <person name="Nolan M."/>
            <person name="Ohm R."/>
            <person name="Pangilinan J."/>
            <person name="Park H.-J."/>
            <person name="Ramirez L."/>
            <person name="Alfaro M."/>
            <person name="Sun H."/>
            <person name="Tritt A."/>
            <person name="Yoshinaga Y."/>
            <person name="Zwiers L.-H."/>
            <person name="Turgeon B."/>
            <person name="Goodwin S."/>
            <person name="Spatafora J."/>
            <person name="Crous P."/>
            <person name="Grigoriev I."/>
        </authorList>
    </citation>
    <scope>NUCLEOTIDE SEQUENCE</scope>
    <source>
        <strain evidence="2">CBS 473.64</strain>
    </source>
</reference>
<accession>A0A6A6SBC4</accession>